<evidence type="ECO:0000313" key="1">
    <source>
        <dbReference type="EMBL" id="KAK2896915.1"/>
    </source>
</evidence>
<reference evidence="1" key="1">
    <citation type="submission" date="2023-08" db="EMBL/GenBank/DDBJ databases">
        <title>Chromosome-level Genome Assembly of mud carp (Cirrhinus molitorella).</title>
        <authorList>
            <person name="Liu H."/>
        </authorList>
    </citation>
    <scope>NUCLEOTIDE SEQUENCE</scope>
    <source>
        <strain evidence="1">Prfri</strain>
        <tissue evidence="1">Muscle</tissue>
    </source>
</reference>
<dbReference type="Proteomes" id="UP001187343">
    <property type="component" value="Unassembled WGS sequence"/>
</dbReference>
<proteinExistence type="predicted"/>
<evidence type="ECO:0000313" key="2">
    <source>
        <dbReference type="Proteomes" id="UP001187343"/>
    </source>
</evidence>
<protein>
    <submittedName>
        <fullName evidence="1">Uncharacterized protein</fullName>
    </submittedName>
</protein>
<comment type="caution">
    <text evidence="1">The sequence shown here is derived from an EMBL/GenBank/DDBJ whole genome shotgun (WGS) entry which is preliminary data.</text>
</comment>
<name>A0AA88TM47_9TELE</name>
<keyword evidence="2" id="KW-1185">Reference proteome</keyword>
<dbReference type="AlphaFoldDB" id="A0AA88TM47"/>
<accession>A0AA88TM47</accession>
<dbReference type="EMBL" id="JAUYZG010000010">
    <property type="protein sequence ID" value="KAK2896915.1"/>
    <property type="molecule type" value="Genomic_DNA"/>
</dbReference>
<organism evidence="1 2">
    <name type="scientific">Cirrhinus molitorella</name>
    <name type="common">mud carp</name>
    <dbReference type="NCBI Taxonomy" id="172907"/>
    <lineage>
        <taxon>Eukaryota</taxon>
        <taxon>Metazoa</taxon>
        <taxon>Chordata</taxon>
        <taxon>Craniata</taxon>
        <taxon>Vertebrata</taxon>
        <taxon>Euteleostomi</taxon>
        <taxon>Actinopterygii</taxon>
        <taxon>Neopterygii</taxon>
        <taxon>Teleostei</taxon>
        <taxon>Ostariophysi</taxon>
        <taxon>Cypriniformes</taxon>
        <taxon>Cyprinidae</taxon>
        <taxon>Labeoninae</taxon>
        <taxon>Labeonini</taxon>
        <taxon>Cirrhinus</taxon>
    </lineage>
</organism>
<gene>
    <name evidence="1" type="ORF">Q8A67_011403</name>
</gene>
<sequence>MRYANSLMERQLVMDNKAVQTQGTELGSVWTDHQRDCCGDQKTRASKHRIYCGGAHQLLRAKVRTDQTAQAVSHRAHSVCLTISGRDLFNYESREMRAAENWRSQYRLSIWPAKYMTSQKS</sequence>